<name>S1N6I3_9ENTE</name>
<keyword evidence="5" id="KW-0378">Hydrolase</keyword>
<evidence type="ECO:0000256" key="4">
    <source>
        <dbReference type="ARBA" id="ARBA00022759"/>
    </source>
</evidence>
<accession>S1N6I3</accession>
<dbReference type="eggNOG" id="ENOG5033IC0">
    <property type="taxonomic scope" value="Bacteria"/>
</dbReference>
<evidence type="ECO:0000256" key="6">
    <source>
        <dbReference type="ARBA" id="ARBA00022884"/>
    </source>
</evidence>
<evidence type="ECO:0000313" key="8">
    <source>
        <dbReference type="EMBL" id="EOW84622.1"/>
    </source>
</evidence>
<dbReference type="GO" id="GO:0004519">
    <property type="term" value="F:endonuclease activity"/>
    <property type="evidence" value="ECO:0007669"/>
    <property type="project" value="UniProtKB-KW"/>
</dbReference>
<keyword evidence="4" id="KW-0255">Endonuclease</keyword>
<dbReference type="STRING" id="1121865.OMW_00520"/>
<evidence type="ECO:0000256" key="7">
    <source>
        <dbReference type="ARBA" id="ARBA00023016"/>
    </source>
</evidence>
<evidence type="ECO:0000256" key="2">
    <source>
        <dbReference type="ARBA" id="ARBA00022649"/>
    </source>
</evidence>
<gene>
    <name evidence="8" type="ORF">I568_01118</name>
</gene>
<dbReference type="RefSeq" id="WP_016182683.1">
    <property type="nucleotide sequence ID" value="NZ_JXKI01000014.1"/>
</dbReference>
<dbReference type="InterPro" id="IPR012933">
    <property type="entry name" value="HicA_mRNA_interferase"/>
</dbReference>
<keyword evidence="7" id="KW-0346">Stress response</keyword>
<sequence>MTVREAIRLLLDVGFVEVNGGKGSHRKFEKAGCRPVIITSHAKEISRVVERTVRKAVEQ</sequence>
<protein>
    <submittedName>
        <fullName evidence="8">Uncharacterized protein</fullName>
    </submittedName>
</protein>
<evidence type="ECO:0000256" key="3">
    <source>
        <dbReference type="ARBA" id="ARBA00022722"/>
    </source>
</evidence>
<keyword evidence="9" id="KW-1185">Reference proteome</keyword>
<evidence type="ECO:0000313" key="9">
    <source>
        <dbReference type="Proteomes" id="UP000014113"/>
    </source>
</evidence>
<dbReference type="Gene3D" id="3.30.920.30">
    <property type="entry name" value="Hypothetical protein"/>
    <property type="match status" value="1"/>
</dbReference>
<dbReference type="GO" id="GO:0003729">
    <property type="term" value="F:mRNA binding"/>
    <property type="evidence" value="ECO:0007669"/>
    <property type="project" value="InterPro"/>
</dbReference>
<dbReference type="OrthoDB" id="286048at2"/>
<dbReference type="InterPro" id="IPR038570">
    <property type="entry name" value="HicA_sf"/>
</dbReference>
<comment type="caution">
    <text evidence="8">The sequence shown here is derived from an EMBL/GenBank/DDBJ whole genome shotgun (WGS) entry which is preliminary data.</text>
</comment>
<dbReference type="SUPFAM" id="SSF54786">
    <property type="entry name" value="YcfA/nrd intein domain"/>
    <property type="match status" value="1"/>
</dbReference>
<reference evidence="8 9" key="1">
    <citation type="submission" date="2013-03" db="EMBL/GenBank/DDBJ databases">
        <title>The Genome Sequence of Enterococcus columbae ATCC_51263 (PacBio/Illumina hybrid assembly).</title>
        <authorList>
            <consortium name="The Broad Institute Genomics Platform"/>
            <consortium name="The Broad Institute Genome Sequencing Center for Infectious Disease"/>
            <person name="Earl A."/>
            <person name="Russ C."/>
            <person name="Gilmore M."/>
            <person name="Surin D."/>
            <person name="Walker B."/>
            <person name="Young S."/>
            <person name="Zeng Q."/>
            <person name="Gargeya S."/>
            <person name="Fitzgerald M."/>
            <person name="Haas B."/>
            <person name="Abouelleil A."/>
            <person name="Allen A.W."/>
            <person name="Alvarado L."/>
            <person name="Arachchi H.M."/>
            <person name="Berlin A.M."/>
            <person name="Chapman S.B."/>
            <person name="Gainer-Dewar J."/>
            <person name="Goldberg J."/>
            <person name="Griggs A."/>
            <person name="Gujja S."/>
            <person name="Hansen M."/>
            <person name="Howarth C."/>
            <person name="Imamovic A."/>
            <person name="Ireland A."/>
            <person name="Larimer J."/>
            <person name="McCowan C."/>
            <person name="Murphy C."/>
            <person name="Pearson M."/>
            <person name="Poon T.W."/>
            <person name="Priest M."/>
            <person name="Roberts A."/>
            <person name="Saif S."/>
            <person name="Shea T."/>
            <person name="Sisk P."/>
            <person name="Sykes S."/>
            <person name="Wortman J."/>
            <person name="Nusbaum C."/>
            <person name="Birren B."/>
        </authorList>
    </citation>
    <scope>NUCLEOTIDE SEQUENCE [LARGE SCALE GENOMIC DNA]</scope>
    <source>
        <strain evidence="8 9">ATCC 51263</strain>
    </source>
</reference>
<dbReference type="AlphaFoldDB" id="S1N6I3"/>
<dbReference type="GO" id="GO:0016787">
    <property type="term" value="F:hydrolase activity"/>
    <property type="evidence" value="ECO:0007669"/>
    <property type="project" value="UniProtKB-KW"/>
</dbReference>
<organism evidence="8 9">
    <name type="scientific">Enterococcus columbae DSM 7374 = ATCC 51263</name>
    <dbReference type="NCBI Taxonomy" id="1121865"/>
    <lineage>
        <taxon>Bacteria</taxon>
        <taxon>Bacillati</taxon>
        <taxon>Bacillota</taxon>
        <taxon>Bacilli</taxon>
        <taxon>Lactobacillales</taxon>
        <taxon>Enterococcaceae</taxon>
        <taxon>Enterococcus</taxon>
    </lineage>
</organism>
<keyword evidence="6" id="KW-0694">RNA-binding</keyword>
<dbReference type="EMBL" id="ASWJ01000004">
    <property type="protein sequence ID" value="EOW84622.1"/>
    <property type="molecule type" value="Genomic_DNA"/>
</dbReference>
<dbReference type="PATRIC" id="fig|1121865.3.peg.513"/>
<proteinExistence type="inferred from homology"/>
<evidence type="ECO:0000256" key="5">
    <source>
        <dbReference type="ARBA" id="ARBA00022801"/>
    </source>
</evidence>
<dbReference type="Pfam" id="PF07927">
    <property type="entry name" value="HicA_toxin"/>
    <property type="match status" value="1"/>
</dbReference>
<evidence type="ECO:0000256" key="1">
    <source>
        <dbReference type="ARBA" id="ARBA00006620"/>
    </source>
</evidence>
<dbReference type="Proteomes" id="UP000014113">
    <property type="component" value="Unassembled WGS sequence"/>
</dbReference>
<comment type="similarity">
    <text evidence="1">Belongs to the HicA mRNA interferase family.</text>
</comment>
<keyword evidence="2" id="KW-1277">Toxin-antitoxin system</keyword>
<keyword evidence="3" id="KW-0540">Nuclease</keyword>